<evidence type="ECO:0000313" key="2">
    <source>
        <dbReference type="Proteomes" id="UP000499080"/>
    </source>
</evidence>
<name>A0A4Y2J1R7_ARAVE</name>
<protein>
    <submittedName>
        <fullName evidence="1">Uncharacterized protein</fullName>
    </submittedName>
</protein>
<keyword evidence="2" id="KW-1185">Reference proteome</keyword>
<organism evidence="1 2">
    <name type="scientific">Araneus ventricosus</name>
    <name type="common">Orbweaver spider</name>
    <name type="synonym">Epeira ventricosa</name>
    <dbReference type="NCBI Taxonomy" id="182803"/>
    <lineage>
        <taxon>Eukaryota</taxon>
        <taxon>Metazoa</taxon>
        <taxon>Ecdysozoa</taxon>
        <taxon>Arthropoda</taxon>
        <taxon>Chelicerata</taxon>
        <taxon>Arachnida</taxon>
        <taxon>Araneae</taxon>
        <taxon>Araneomorphae</taxon>
        <taxon>Entelegynae</taxon>
        <taxon>Araneoidea</taxon>
        <taxon>Araneidae</taxon>
        <taxon>Araneus</taxon>
    </lineage>
</organism>
<reference evidence="1 2" key="1">
    <citation type="journal article" date="2019" name="Sci. Rep.">
        <title>Orb-weaving spider Araneus ventricosus genome elucidates the spidroin gene catalogue.</title>
        <authorList>
            <person name="Kono N."/>
            <person name="Nakamura H."/>
            <person name="Ohtoshi R."/>
            <person name="Moran D.A.P."/>
            <person name="Shinohara A."/>
            <person name="Yoshida Y."/>
            <person name="Fujiwara M."/>
            <person name="Mori M."/>
            <person name="Tomita M."/>
            <person name="Arakawa K."/>
        </authorList>
    </citation>
    <scope>NUCLEOTIDE SEQUENCE [LARGE SCALE GENOMIC DNA]</scope>
</reference>
<accession>A0A4Y2J1R7</accession>
<dbReference type="AlphaFoldDB" id="A0A4Y2J1R7"/>
<proteinExistence type="predicted"/>
<sequence>SIRHISSAEAMYKTVVNNQKIIHNLRQIINSMSNQLVEKRLQNLSKRKNKTEFIKRSGPEELSKLADAFLQAKITSSEEEKPQLPKKMPFSAQQALKNYLSNSPVTVVRPTIVSEYFCFNQSFFCISL</sequence>
<feature type="non-terminal residue" evidence="1">
    <location>
        <position position="1"/>
    </location>
</feature>
<dbReference type="EMBL" id="BGPR01108783">
    <property type="protein sequence ID" value="GBM83855.1"/>
    <property type="molecule type" value="Genomic_DNA"/>
</dbReference>
<comment type="caution">
    <text evidence="1">The sequence shown here is derived from an EMBL/GenBank/DDBJ whole genome shotgun (WGS) entry which is preliminary data.</text>
</comment>
<gene>
    <name evidence="1" type="ORF">AVEN_267544_1</name>
</gene>
<evidence type="ECO:0000313" key="1">
    <source>
        <dbReference type="EMBL" id="GBM83855.1"/>
    </source>
</evidence>
<dbReference type="OrthoDB" id="248320at2759"/>
<dbReference type="Proteomes" id="UP000499080">
    <property type="component" value="Unassembled WGS sequence"/>
</dbReference>